<evidence type="ECO:0000256" key="4">
    <source>
        <dbReference type="ARBA" id="ARBA00022833"/>
    </source>
</evidence>
<comment type="cofactor">
    <cofactor evidence="1">
        <name>Zn(2+)</name>
        <dbReference type="ChEBI" id="CHEBI:29105"/>
    </cofactor>
</comment>
<reference evidence="6 7" key="1">
    <citation type="submission" date="2022-09" db="EMBL/GenBank/DDBJ databases">
        <title>Chelativorans salina sp. nov., a novel slightly halophilic bacterium isolated from a saline lake sediment enrichment.</title>
        <authorList>
            <person name="Gao L."/>
            <person name="Fang B.-Z."/>
            <person name="Li W.-J."/>
        </authorList>
    </citation>
    <scope>NUCLEOTIDE SEQUENCE [LARGE SCALE GENOMIC DNA]</scope>
    <source>
        <strain evidence="6 7">EGI FJ00035</strain>
    </source>
</reference>
<evidence type="ECO:0000256" key="5">
    <source>
        <dbReference type="ARBA" id="ARBA00024029"/>
    </source>
</evidence>
<dbReference type="PANTHER" id="PTHR35005:SF1">
    <property type="entry name" value="2-AMINO-5-FORMYLAMINO-6-RIBOSYLAMINOPYRIMIDIN-4(3H)-ONE 5'-MONOPHOSPHATE DEFORMYLASE"/>
    <property type="match status" value="1"/>
</dbReference>
<dbReference type="RefSeq" id="WP_260905109.1">
    <property type="nucleotide sequence ID" value="NZ_JAOCZP010000005.1"/>
</dbReference>
<gene>
    <name evidence="6" type="ORF">N5A92_17820</name>
</gene>
<keyword evidence="7" id="KW-1185">Reference proteome</keyword>
<evidence type="ECO:0000256" key="1">
    <source>
        <dbReference type="ARBA" id="ARBA00001947"/>
    </source>
</evidence>
<evidence type="ECO:0000313" key="7">
    <source>
        <dbReference type="Proteomes" id="UP001320831"/>
    </source>
</evidence>
<accession>A0ABT2LSR8</accession>
<protein>
    <submittedName>
        <fullName evidence="6">Creatininase family protein</fullName>
    </submittedName>
</protein>
<keyword evidence="3" id="KW-0378">Hydrolase</keyword>
<dbReference type="Proteomes" id="UP001320831">
    <property type="component" value="Unassembled WGS sequence"/>
</dbReference>
<comment type="similarity">
    <text evidence="5">Belongs to the creatininase superfamily.</text>
</comment>
<dbReference type="Gene3D" id="3.40.50.10310">
    <property type="entry name" value="Creatininase"/>
    <property type="match status" value="1"/>
</dbReference>
<dbReference type="Pfam" id="PF02633">
    <property type="entry name" value="Creatininase"/>
    <property type="match status" value="1"/>
</dbReference>
<dbReference type="InterPro" id="IPR024087">
    <property type="entry name" value="Creatininase-like_sf"/>
</dbReference>
<proteinExistence type="inferred from homology"/>
<evidence type="ECO:0000256" key="3">
    <source>
        <dbReference type="ARBA" id="ARBA00022801"/>
    </source>
</evidence>
<dbReference type="EMBL" id="JAOCZP010000005">
    <property type="protein sequence ID" value="MCT7376887.1"/>
    <property type="molecule type" value="Genomic_DNA"/>
</dbReference>
<dbReference type="SUPFAM" id="SSF102215">
    <property type="entry name" value="Creatininase"/>
    <property type="match status" value="1"/>
</dbReference>
<keyword evidence="4" id="KW-0862">Zinc</keyword>
<evidence type="ECO:0000256" key="2">
    <source>
        <dbReference type="ARBA" id="ARBA00022723"/>
    </source>
</evidence>
<dbReference type="InterPro" id="IPR003785">
    <property type="entry name" value="Creatininase/forma_Hydrolase"/>
</dbReference>
<evidence type="ECO:0000313" key="6">
    <source>
        <dbReference type="EMBL" id="MCT7376887.1"/>
    </source>
</evidence>
<keyword evidence="2" id="KW-0479">Metal-binding</keyword>
<sequence>MRFEEMTSPQIDALDRDRTVLVLPIGSVEQHGNHMPLGTDTMLSEGLCLAAAERLAPHVLVLPPPWYGYSPHHMQFAGSVTLRAETLMALGADIVGSVVKHGFRRIALVNGHGGNADLIGMMATSLGHKHRGKARIAGLTYFQLAAAEIASLRKSRKGGMGHAGEFETAMMQHLRPGLVRIDEAASIYPETGTPYLSTDLVEGSRVSTYLDFADLSPTGTLGDPSLASAEQGERFFAACTETLVQFLKDFAQWPIEGGKQA</sequence>
<name>A0ABT2LSR8_9HYPH</name>
<comment type="caution">
    <text evidence="6">The sequence shown here is derived from an EMBL/GenBank/DDBJ whole genome shotgun (WGS) entry which is preliminary data.</text>
</comment>
<organism evidence="6 7">
    <name type="scientific">Chelativorans salis</name>
    <dbReference type="NCBI Taxonomy" id="2978478"/>
    <lineage>
        <taxon>Bacteria</taxon>
        <taxon>Pseudomonadati</taxon>
        <taxon>Pseudomonadota</taxon>
        <taxon>Alphaproteobacteria</taxon>
        <taxon>Hyphomicrobiales</taxon>
        <taxon>Phyllobacteriaceae</taxon>
        <taxon>Chelativorans</taxon>
    </lineage>
</organism>
<dbReference type="PANTHER" id="PTHR35005">
    <property type="entry name" value="3-DEHYDRO-SCYLLO-INOSOSE HYDROLASE"/>
    <property type="match status" value="1"/>
</dbReference>